<dbReference type="OrthoDB" id="6250301at2759"/>
<dbReference type="ChiTaRS" id="EFNA5">
    <property type="organism name" value="human"/>
</dbReference>
<protein>
    <submittedName>
        <fullName evidence="1">Alternative protein EFNA5</fullName>
    </submittedName>
</protein>
<organism evidence="1">
    <name type="scientific">Homo sapiens</name>
    <name type="common">Human</name>
    <dbReference type="NCBI Taxonomy" id="9606"/>
    <lineage>
        <taxon>Eukaryota</taxon>
        <taxon>Metazoa</taxon>
        <taxon>Chordata</taxon>
        <taxon>Craniata</taxon>
        <taxon>Vertebrata</taxon>
        <taxon>Euteleostomi</taxon>
        <taxon>Mammalia</taxon>
        <taxon>Eutheria</taxon>
        <taxon>Euarchontoglires</taxon>
        <taxon>Primates</taxon>
        <taxon>Haplorrhini</taxon>
        <taxon>Catarrhini</taxon>
        <taxon>Hominidae</taxon>
        <taxon>Homo</taxon>
    </lineage>
</organism>
<sequence>MSTETMPFNIRNKCDDHVKCEKLKAFQQNKNFLYICFLRCIC</sequence>
<name>L8E7B5_HUMAN</name>
<reference evidence="1" key="1">
    <citation type="journal article" date="2013" name="PLoS ONE">
        <title>Direct detection of alternative open reading frames translation products in human significantly expands the proteome.</title>
        <authorList>
            <person name="Vanderperre B."/>
            <person name="Lucier J.-F."/>
            <person name="Motard J."/>
            <person name="Tremblay G."/>
            <person name="Vanderperre S."/>
            <person name="Wisztorski M."/>
            <person name="Salzet M."/>
            <person name="Boisvert F.-M."/>
            <person name="Roucou X."/>
        </authorList>
    </citation>
    <scope>NUCLEOTIDE SEQUENCE</scope>
</reference>
<gene>
    <name evidence="1" type="primary">EFNA5</name>
</gene>
<evidence type="ECO:0000313" key="1">
    <source>
        <dbReference type="EMBL" id="CCQ43155.1"/>
    </source>
</evidence>
<dbReference type="AlphaFoldDB" id="L8E7B5"/>
<proteinExistence type="predicted"/>
<dbReference type="EMBL" id="HF583658">
    <property type="protein sequence ID" value="CCQ43155.1"/>
    <property type="molecule type" value="Genomic_DNA"/>
</dbReference>
<accession>L8E7B5</accession>